<dbReference type="EMBL" id="JAKROA010000013">
    <property type="protein sequence ID" value="KAL5104182.1"/>
    <property type="molecule type" value="Genomic_DNA"/>
</dbReference>
<protein>
    <submittedName>
        <fullName evidence="1">Uncharacterized protein</fullName>
    </submittedName>
</protein>
<proteinExistence type="predicted"/>
<reference evidence="1 2" key="1">
    <citation type="journal article" date="2022" name="Front. Cell. Infect. Microbiol.">
        <title>The Genomes of Two Strains of Taenia crassiceps the Animal Model for the Study of Human Cysticercosis.</title>
        <authorList>
            <person name="Bobes R.J."/>
            <person name="Estrada K."/>
            <person name="Rios-Valencia D.G."/>
            <person name="Calderon-Gallegos A."/>
            <person name="de la Torre P."/>
            <person name="Carrero J.C."/>
            <person name="Sanchez-Flores A."/>
            <person name="Laclette J.P."/>
        </authorList>
    </citation>
    <scope>NUCLEOTIDE SEQUENCE [LARGE SCALE GENOMIC DNA]</scope>
    <source>
        <strain evidence="1">WFUcys</strain>
    </source>
</reference>
<organism evidence="1 2">
    <name type="scientific">Taenia crassiceps</name>
    <dbReference type="NCBI Taxonomy" id="6207"/>
    <lineage>
        <taxon>Eukaryota</taxon>
        <taxon>Metazoa</taxon>
        <taxon>Spiralia</taxon>
        <taxon>Lophotrochozoa</taxon>
        <taxon>Platyhelminthes</taxon>
        <taxon>Cestoda</taxon>
        <taxon>Eucestoda</taxon>
        <taxon>Cyclophyllidea</taxon>
        <taxon>Taeniidae</taxon>
        <taxon>Taenia</taxon>
    </lineage>
</organism>
<comment type="caution">
    <text evidence="1">The sequence shown here is derived from an EMBL/GenBank/DDBJ whole genome shotgun (WGS) entry which is preliminary data.</text>
</comment>
<name>A0ABR4Q3P2_9CEST</name>
<evidence type="ECO:0000313" key="2">
    <source>
        <dbReference type="Proteomes" id="UP001651158"/>
    </source>
</evidence>
<dbReference type="Proteomes" id="UP001651158">
    <property type="component" value="Unassembled WGS sequence"/>
</dbReference>
<accession>A0ABR4Q3P2</accession>
<sequence length="171" mass="18361">MSLETAGDILFRKCPVPEDRAGTAFTASCHLPSPLPTMPPTCLLPSKMALCKCASRPLTRRCARQHSNISTPLPSLRHALEVGVMQQHMSVVRCLQDASNSTLIGRLPHSMSGQRRAHRCMGRTEANIHSFHGYTPANASTTHCATPSHSACTAAAVSTLMTAATIQSSVW</sequence>
<evidence type="ECO:0000313" key="1">
    <source>
        <dbReference type="EMBL" id="KAL5104182.1"/>
    </source>
</evidence>
<gene>
    <name evidence="1" type="ORF">TcWFU_000353</name>
</gene>
<keyword evidence="2" id="KW-1185">Reference proteome</keyword>